<dbReference type="AlphaFoldDB" id="A0A7M7MZY7"/>
<dbReference type="InterPro" id="IPR000742">
    <property type="entry name" value="EGF"/>
</dbReference>
<keyword evidence="7" id="KW-0732">Signal</keyword>
<dbReference type="PANTHER" id="PTHR12916">
    <property type="entry name" value="CYTOCHROME C OXIDASE POLYPEPTIDE VIC-2"/>
    <property type="match status" value="1"/>
</dbReference>
<organism evidence="17 18">
    <name type="scientific">Strongylocentrotus purpuratus</name>
    <name type="common">Purple sea urchin</name>
    <dbReference type="NCBI Taxonomy" id="7668"/>
    <lineage>
        <taxon>Eukaryota</taxon>
        <taxon>Metazoa</taxon>
        <taxon>Echinodermata</taxon>
        <taxon>Eleutherozoa</taxon>
        <taxon>Echinozoa</taxon>
        <taxon>Echinoidea</taxon>
        <taxon>Euechinoidea</taxon>
        <taxon>Echinacea</taxon>
        <taxon>Camarodonta</taxon>
        <taxon>Echinidea</taxon>
        <taxon>Strongylocentrotidae</taxon>
        <taxon>Strongylocentrotus</taxon>
    </lineage>
</organism>
<feature type="disulfide bond" evidence="13">
    <location>
        <begin position="416"/>
        <end position="425"/>
    </location>
</feature>
<dbReference type="GO" id="GO:0009967">
    <property type="term" value="P:positive regulation of signal transduction"/>
    <property type="evidence" value="ECO:0007669"/>
    <property type="project" value="UniProtKB-ARBA"/>
</dbReference>
<dbReference type="SMART" id="SM00179">
    <property type="entry name" value="EGF_CA"/>
    <property type="match status" value="1"/>
</dbReference>
<keyword evidence="10 15" id="KW-1133">Transmembrane helix</keyword>
<evidence type="ECO:0000313" key="17">
    <source>
        <dbReference type="EnsemblMetazoa" id="XP_030828685"/>
    </source>
</evidence>
<keyword evidence="5" id="KW-0597">Phosphoprotein</keyword>
<dbReference type="InterPro" id="IPR018097">
    <property type="entry name" value="EGF_Ca-bd_CS"/>
</dbReference>
<reference evidence="18" key="1">
    <citation type="submission" date="2015-02" db="EMBL/GenBank/DDBJ databases">
        <title>Genome sequencing for Strongylocentrotus purpuratus.</title>
        <authorList>
            <person name="Murali S."/>
            <person name="Liu Y."/>
            <person name="Vee V."/>
            <person name="English A."/>
            <person name="Wang M."/>
            <person name="Skinner E."/>
            <person name="Han Y."/>
            <person name="Muzny D.M."/>
            <person name="Worley K.C."/>
            <person name="Gibbs R.A."/>
        </authorList>
    </citation>
    <scope>NUCLEOTIDE SEQUENCE</scope>
</reference>
<evidence type="ECO:0000313" key="18">
    <source>
        <dbReference type="Proteomes" id="UP000007110"/>
    </source>
</evidence>
<dbReference type="SMART" id="SM00181">
    <property type="entry name" value="EGF"/>
    <property type="match status" value="2"/>
</dbReference>
<dbReference type="PROSITE" id="PS01187">
    <property type="entry name" value="EGF_CA"/>
    <property type="match status" value="1"/>
</dbReference>
<evidence type="ECO:0000256" key="4">
    <source>
        <dbReference type="ARBA" id="ARBA00022536"/>
    </source>
</evidence>
<keyword evidence="18" id="KW-1185">Reference proteome</keyword>
<keyword evidence="2" id="KW-0217">Developmental protein</keyword>
<dbReference type="PROSITE" id="PS00022">
    <property type="entry name" value="EGF_1"/>
    <property type="match status" value="1"/>
</dbReference>
<dbReference type="GO" id="GO:0051093">
    <property type="term" value="P:negative regulation of developmental process"/>
    <property type="evidence" value="ECO:0007669"/>
    <property type="project" value="UniProtKB-ARBA"/>
</dbReference>
<keyword evidence="8" id="KW-0677">Repeat</keyword>
<dbReference type="InterPro" id="IPR001881">
    <property type="entry name" value="EGF-like_Ca-bd_dom"/>
</dbReference>
<evidence type="ECO:0000256" key="15">
    <source>
        <dbReference type="SAM" id="Phobius"/>
    </source>
</evidence>
<feature type="region of interest" description="Disordered" evidence="14">
    <location>
        <begin position="524"/>
        <end position="597"/>
    </location>
</feature>
<dbReference type="SUPFAM" id="SSF57196">
    <property type="entry name" value="EGF/Laminin"/>
    <property type="match status" value="2"/>
</dbReference>
<keyword evidence="4 13" id="KW-0245">EGF-like domain</keyword>
<dbReference type="PANTHER" id="PTHR12916:SF4">
    <property type="entry name" value="UNINFLATABLE, ISOFORM C"/>
    <property type="match status" value="1"/>
</dbReference>
<dbReference type="GO" id="GO:0051241">
    <property type="term" value="P:negative regulation of multicellular organismal process"/>
    <property type="evidence" value="ECO:0007669"/>
    <property type="project" value="UniProtKB-ARBA"/>
</dbReference>
<evidence type="ECO:0000256" key="7">
    <source>
        <dbReference type="ARBA" id="ARBA00022729"/>
    </source>
</evidence>
<dbReference type="FunFam" id="2.10.25.10:FF:000565">
    <property type="entry name" value="Predicted protein"/>
    <property type="match status" value="1"/>
</dbReference>
<dbReference type="PROSITE" id="PS01186">
    <property type="entry name" value="EGF_2"/>
    <property type="match status" value="2"/>
</dbReference>
<dbReference type="PROSITE" id="PS00010">
    <property type="entry name" value="ASX_HYDROXYL"/>
    <property type="match status" value="1"/>
</dbReference>
<dbReference type="GO" id="GO:0005509">
    <property type="term" value="F:calcium ion binding"/>
    <property type="evidence" value="ECO:0007669"/>
    <property type="project" value="InterPro"/>
</dbReference>
<dbReference type="GO" id="GO:0005112">
    <property type="term" value="F:Notch binding"/>
    <property type="evidence" value="ECO:0000318"/>
    <property type="project" value="GO_Central"/>
</dbReference>
<dbReference type="Proteomes" id="UP000007110">
    <property type="component" value="Unassembled WGS sequence"/>
</dbReference>
<feature type="domain" description="EGF-like" evidence="16">
    <location>
        <begin position="32"/>
        <end position="68"/>
    </location>
</feature>
<keyword evidence="12 13" id="KW-1015">Disulfide bond</keyword>
<comment type="caution">
    <text evidence="13">Lacks conserved residue(s) required for the propagation of feature annotation.</text>
</comment>
<dbReference type="GO" id="GO:0048468">
    <property type="term" value="P:cell development"/>
    <property type="evidence" value="ECO:0007669"/>
    <property type="project" value="UniProtKB-ARBA"/>
</dbReference>
<feature type="compositionally biased region" description="Low complexity" evidence="14">
    <location>
        <begin position="77"/>
        <end position="221"/>
    </location>
</feature>
<evidence type="ECO:0000256" key="2">
    <source>
        <dbReference type="ARBA" id="ARBA00022473"/>
    </source>
</evidence>
<protein>
    <recommendedName>
        <fullName evidence="16">EGF-like domain-containing protein</fullName>
    </recommendedName>
</protein>
<sequence>MFKCDAGYTITHNESIICKIGMFTPDIPSCNETDECASNPCVNNGTCVDLLNDYNCTCVPGYEDKNCQNVTVSSTGTPASNTPTASVSSPSSTPSSTEPVTVPSTGTPASNTPTGLMSSPSSTPSSTEPVTVLSTGTSASNPPTASMSSPSSTPSPTEPVTVPSTGTSASNPQTESMSTSSLSSTPSPTGSVTVPSTGTSASDPQTESMSTSSLSSNPSPTGSAIVCTVPLDVTNYTSCKGSVLPLTICDFNCNETGNASVLNVTCNATGSWIEVLLTCGSFGVNATIIIDTQGTGRKRRETFPLDNQDVLTVQETFESAILRIPTTYLVNVTTINAQSLSNSQMQMNLLIGVMYTSDVTVESLIEQIEEALLAVDEFSVVSIDVTDLDALCSPTPCKNNGECMVDYNTFDFTCDCASGYSGPQCINSSNVVLLAILVPITIVILLFIIFFVVLIVYYRVRLHKLEGYKKRPFHYDTNARRYEDGMQQLYFTEDRRHQHQDPETFKNSAMGLRFSKEINARMQERSQQMELQGHHPSASQHDPTGRHRSRTDPIQSGRSLHDRPVTGDQGFQGHRSNGMRSRGNPSLSHETVSSSSVVYNKAARRSVNDRNMVSLGRSRNGSMPSDVYVANGFHDTRL</sequence>
<dbReference type="OrthoDB" id="10161722at2759"/>
<feature type="domain" description="EGF-like" evidence="16">
    <location>
        <begin position="388"/>
        <end position="426"/>
    </location>
</feature>
<dbReference type="GO" id="GO:0060255">
    <property type="term" value="P:regulation of macromolecule metabolic process"/>
    <property type="evidence" value="ECO:0007669"/>
    <property type="project" value="UniProtKB-ARBA"/>
</dbReference>
<evidence type="ECO:0000259" key="16">
    <source>
        <dbReference type="PROSITE" id="PS50026"/>
    </source>
</evidence>
<dbReference type="GO" id="GO:0080090">
    <property type="term" value="P:regulation of primary metabolic process"/>
    <property type="evidence" value="ECO:0007669"/>
    <property type="project" value="UniProtKB-ARBA"/>
</dbReference>
<evidence type="ECO:0000256" key="14">
    <source>
        <dbReference type="SAM" id="MobiDB-lite"/>
    </source>
</evidence>
<evidence type="ECO:0000256" key="3">
    <source>
        <dbReference type="ARBA" id="ARBA00022475"/>
    </source>
</evidence>
<dbReference type="GeneID" id="105439527"/>
<comment type="subcellular location">
    <subcellularLocation>
        <location evidence="1">Apical cell membrane</location>
        <topology evidence="1">Single-pass type I membrane protein</topology>
    </subcellularLocation>
</comment>
<evidence type="ECO:0000256" key="11">
    <source>
        <dbReference type="ARBA" id="ARBA00023136"/>
    </source>
</evidence>
<feature type="disulfide bond" evidence="13">
    <location>
        <begin position="397"/>
        <end position="414"/>
    </location>
</feature>
<dbReference type="GO" id="GO:0048592">
    <property type="term" value="P:eye morphogenesis"/>
    <property type="evidence" value="ECO:0007669"/>
    <property type="project" value="UniProtKB-ARBA"/>
</dbReference>
<dbReference type="RefSeq" id="XP_030828685.1">
    <property type="nucleotide sequence ID" value="XM_030972825.1"/>
</dbReference>
<evidence type="ECO:0000256" key="10">
    <source>
        <dbReference type="ARBA" id="ARBA00022989"/>
    </source>
</evidence>
<accession>A0A7M7MZY7</accession>
<dbReference type="GO" id="GO:0003002">
    <property type="term" value="P:regionalization"/>
    <property type="evidence" value="ECO:0007669"/>
    <property type="project" value="UniProtKB-ARBA"/>
</dbReference>
<evidence type="ECO:0000256" key="12">
    <source>
        <dbReference type="ARBA" id="ARBA00023157"/>
    </source>
</evidence>
<dbReference type="PRINTS" id="PR00010">
    <property type="entry name" value="EGFBLOOD"/>
</dbReference>
<dbReference type="CDD" id="cd00054">
    <property type="entry name" value="EGF_CA"/>
    <property type="match status" value="2"/>
</dbReference>
<evidence type="ECO:0000256" key="8">
    <source>
        <dbReference type="ARBA" id="ARBA00022737"/>
    </source>
</evidence>
<dbReference type="Pfam" id="PF00008">
    <property type="entry name" value="EGF"/>
    <property type="match status" value="2"/>
</dbReference>
<reference evidence="17" key="2">
    <citation type="submission" date="2021-01" db="UniProtKB">
        <authorList>
            <consortium name="EnsemblMetazoa"/>
        </authorList>
    </citation>
    <scope>IDENTIFICATION</scope>
</reference>
<dbReference type="InterPro" id="IPR000152">
    <property type="entry name" value="EGF-type_Asp/Asn_hydroxyl_site"/>
</dbReference>
<feature type="disulfide bond" evidence="13">
    <location>
        <begin position="58"/>
        <end position="67"/>
    </location>
</feature>
<dbReference type="KEGG" id="spu:105439527"/>
<dbReference type="EnsemblMetazoa" id="XM_030972825">
    <property type="protein sequence ID" value="XP_030828685"/>
    <property type="gene ID" value="LOC105439527"/>
</dbReference>
<evidence type="ECO:0000256" key="13">
    <source>
        <dbReference type="PROSITE-ProRule" id="PRU00076"/>
    </source>
</evidence>
<dbReference type="InParanoid" id="A0A7M7MZY7"/>
<keyword evidence="9" id="KW-0221">Differentiation</keyword>
<feature type="region of interest" description="Disordered" evidence="14">
    <location>
        <begin position="74"/>
        <end position="221"/>
    </location>
</feature>
<evidence type="ECO:0000256" key="9">
    <source>
        <dbReference type="ARBA" id="ARBA00022782"/>
    </source>
</evidence>
<dbReference type="GO" id="GO:0030182">
    <property type="term" value="P:neuron differentiation"/>
    <property type="evidence" value="ECO:0007669"/>
    <property type="project" value="UniProtKB-ARBA"/>
</dbReference>
<keyword evidence="11 15" id="KW-0472">Membrane</keyword>
<feature type="transmembrane region" description="Helical" evidence="15">
    <location>
        <begin position="431"/>
        <end position="460"/>
    </location>
</feature>
<dbReference type="Gene3D" id="2.10.25.10">
    <property type="entry name" value="Laminin"/>
    <property type="match status" value="2"/>
</dbReference>
<evidence type="ECO:0000256" key="1">
    <source>
        <dbReference type="ARBA" id="ARBA00004247"/>
    </source>
</evidence>
<proteinExistence type="predicted"/>
<keyword evidence="6 15" id="KW-0812">Transmembrane</keyword>
<evidence type="ECO:0000256" key="5">
    <source>
        <dbReference type="ARBA" id="ARBA00022553"/>
    </source>
</evidence>
<dbReference type="PROSITE" id="PS50026">
    <property type="entry name" value="EGF_3"/>
    <property type="match status" value="2"/>
</dbReference>
<dbReference type="GO" id="GO:0016324">
    <property type="term" value="C:apical plasma membrane"/>
    <property type="evidence" value="ECO:0007669"/>
    <property type="project" value="UniProtKB-SubCell"/>
</dbReference>
<keyword evidence="3" id="KW-1003">Cell membrane</keyword>
<feature type="compositionally biased region" description="Polar residues" evidence="14">
    <location>
        <begin position="574"/>
        <end position="591"/>
    </location>
</feature>
<dbReference type="GO" id="GO:0008593">
    <property type="term" value="P:regulation of Notch signaling pathway"/>
    <property type="evidence" value="ECO:0007669"/>
    <property type="project" value="UniProtKB-ARBA"/>
</dbReference>
<name>A0A7M7MZY7_STRPU</name>
<evidence type="ECO:0000256" key="6">
    <source>
        <dbReference type="ARBA" id="ARBA00022692"/>
    </source>
</evidence>